<sequence>MEEAQVPKDKLDVTLSVLHGFSQTHGVTEAQLRAWASEDGNFPMTYLQTHGIANNGTYLKLLQHYLTRRVAGDTFAQANSSTATALTSSATIFGTNDSNEGDRIQAG</sequence>
<evidence type="ECO:0008006" key="3">
    <source>
        <dbReference type="Google" id="ProtNLM"/>
    </source>
</evidence>
<accession>A0A137Z814</accession>
<reference evidence="1 2" key="1">
    <citation type="submission" date="2016-02" db="EMBL/GenBank/DDBJ databases">
        <authorList>
            <person name="Teng J.L."/>
            <person name="Tang Y."/>
            <person name="Huang Y."/>
            <person name="Guo F."/>
            <person name="Wei W."/>
            <person name="Chen J.H."/>
            <person name="Wong S.Y."/>
            <person name="Lau S.K."/>
            <person name="Woo P.C."/>
        </authorList>
    </citation>
    <scope>NUCLEOTIDE SEQUENCE [LARGE SCALE GENOMIC DNA]</scope>
    <source>
        <strain evidence="1 2">JCM 13375</strain>
    </source>
</reference>
<evidence type="ECO:0000313" key="2">
    <source>
        <dbReference type="Proteomes" id="UP000070409"/>
    </source>
</evidence>
<organism evidence="1 2">
    <name type="scientific">Tsukamurella pseudospumae</name>
    <dbReference type="NCBI Taxonomy" id="239498"/>
    <lineage>
        <taxon>Bacteria</taxon>
        <taxon>Bacillati</taxon>
        <taxon>Actinomycetota</taxon>
        <taxon>Actinomycetes</taxon>
        <taxon>Mycobacteriales</taxon>
        <taxon>Tsukamurellaceae</taxon>
        <taxon>Tsukamurella</taxon>
    </lineage>
</organism>
<gene>
    <name evidence="1" type="ORF">AXK61_23860</name>
</gene>
<dbReference type="EMBL" id="LSRE01000026">
    <property type="protein sequence ID" value="KXO94315.1"/>
    <property type="molecule type" value="Genomic_DNA"/>
</dbReference>
<comment type="caution">
    <text evidence="1">The sequence shown here is derived from an EMBL/GenBank/DDBJ whole genome shotgun (WGS) entry which is preliminary data.</text>
</comment>
<protein>
    <recommendedName>
        <fullName evidence="3">DUF4287 domain-containing protein</fullName>
    </recommendedName>
</protein>
<name>A0A137Z814_9ACTN</name>
<keyword evidence="2" id="KW-1185">Reference proteome</keyword>
<dbReference type="Proteomes" id="UP000070409">
    <property type="component" value="Unassembled WGS sequence"/>
</dbReference>
<proteinExistence type="predicted"/>
<evidence type="ECO:0000313" key="1">
    <source>
        <dbReference type="EMBL" id="KXO94315.1"/>
    </source>
</evidence>